<dbReference type="PROSITE" id="PS50943">
    <property type="entry name" value="HTH_CROC1"/>
    <property type="match status" value="1"/>
</dbReference>
<dbReference type="SUPFAM" id="SSF47413">
    <property type="entry name" value="lambda repressor-like DNA-binding domains"/>
    <property type="match status" value="1"/>
</dbReference>
<dbReference type="Pfam" id="PF01381">
    <property type="entry name" value="HTH_3"/>
    <property type="match status" value="1"/>
</dbReference>
<dbReference type="SMART" id="SM00530">
    <property type="entry name" value="HTH_XRE"/>
    <property type="match status" value="1"/>
</dbReference>
<accession>A0ABY3A7U0</accession>
<dbReference type="Gene3D" id="1.10.260.40">
    <property type="entry name" value="lambda repressor-like DNA-binding domains"/>
    <property type="match status" value="1"/>
</dbReference>
<dbReference type="EMBL" id="VHIF01000001">
    <property type="protein sequence ID" value="TQO36586.1"/>
    <property type="molecule type" value="Genomic_DNA"/>
</dbReference>
<dbReference type="InterPro" id="IPR010982">
    <property type="entry name" value="Lambda_DNA-bd_dom_sf"/>
</dbReference>
<evidence type="ECO:0000259" key="1">
    <source>
        <dbReference type="PROSITE" id="PS50943"/>
    </source>
</evidence>
<name>A0ABY3A7U0_9FLAO</name>
<feature type="domain" description="HTH cro/C1-type" evidence="1">
    <location>
        <begin position="3"/>
        <end position="57"/>
    </location>
</feature>
<dbReference type="CDD" id="cd00093">
    <property type="entry name" value="HTH_XRE"/>
    <property type="match status" value="1"/>
</dbReference>
<evidence type="ECO:0000313" key="2">
    <source>
        <dbReference type="EMBL" id="TQO36586.1"/>
    </source>
</evidence>
<protein>
    <submittedName>
        <fullName evidence="2">DNA-binding XRE family transcriptional regulator</fullName>
    </submittedName>
</protein>
<dbReference type="RefSeq" id="WP_142188748.1">
    <property type="nucleotide sequence ID" value="NZ_VHIF01000001.1"/>
</dbReference>
<organism evidence="2 3">
    <name type="scientific">Arenibacter algicola</name>
    <dbReference type="NCBI Taxonomy" id="616991"/>
    <lineage>
        <taxon>Bacteria</taxon>
        <taxon>Pseudomonadati</taxon>
        <taxon>Bacteroidota</taxon>
        <taxon>Flavobacteriia</taxon>
        <taxon>Flavobacteriales</taxon>
        <taxon>Flavobacteriaceae</taxon>
        <taxon>Arenibacter</taxon>
    </lineage>
</organism>
<keyword evidence="3" id="KW-1185">Reference proteome</keyword>
<gene>
    <name evidence="2" type="ORF">GQ41_1164</name>
</gene>
<evidence type="ECO:0000313" key="3">
    <source>
        <dbReference type="Proteomes" id="UP000315363"/>
    </source>
</evidence>
<dbReference type="GO" id="GO:0003677">
    <property type="term" value="F:DNA binding"/>
    <property type="evidence" value="ECO:0007669"/>
    <property type="project" value="UniProtKB-KW"/>
</dbReference>
<keyword evidence="2" id="KW-0238">DNA-binding</keyword>
<sequence length="59" mass="6785">MLLKELFKSKGIKQKWLAQKMGVSEVAVSNWVKEKSIPSQKNFEKISELLNVPLKDLIN</sequence>
<dbReference type="Proteomes" id="UP000315363">
    <property type="component" value="Unassembled WGS sequence"/>
</dbReference>
<comment type="caution">
    <text evidence="2">The sequence shown here is derived from an EMBL/GenBank/DDBJ whole genome shotgun (WGS) entry which is preliminary data.</text>
</comment>
<proteinExistence type="predicted"/>
<reference evidence="2 3" key="1">
    <citation type="submission" date="2019-06" db="EMBL/GenBank/DDBJ databases">
        <title>A large-scale integrated study on North Sea by COGITO (Coastal Microbe Genomic &amp; Taxonomic Observatory).</title>
        <authorList>
            <person name="Teeling H."/>
        </authorList>
    </citation>
    <scope>NUCLEOTIDE SEQUENCE [LARGE SCALE GENOMIC DNA]</scope>
    <source>
        <strain evidence="2 3">MAR_2009_79</strain>
    </source>
</reference>
<dbReference type="InterPro" id="IPR001387">
    <property type="entry name" value="Cro/C1-type_HTH"/>
</dbReference>